<comment type="subcellular location">
    <subcellularLocation>
        <location evidence="1">Cell membrane</location>
        <topology evidence="1">Multi-pass membrane protein</topology>
    </subcellularLocation>
</comment>
<feature type="transmembrane region" description="Helical" evidence="7">
    <location>
        <begin position="36"/>
        <end position="58"/>
    </location>
</feature>
<protein>
    <submittedName>
        <fullName evidence="11">Nucleoside:proton symporter</fullName>
    </submittedName>
</protein>
<feature type="transmembrane region" description="Helical" evidence="7">
    <location>
        <begin position="357"/>
        <end position="380"/>
    </location>
</feature>
<feature type="transmembrane region" description="Helical" evidence="7">
    <location>
        <begin position="98"/>
        <end position="121"/>
    </location>
</feature>
<evidence type="ECO:0000259" key="9">
    <source>
        <dbReference type="Pfam" id="PF07662"/>
    </source>
</evidence>
<dbReference type="InterPro" id="IPR011642">
    <property type="entry name" value="Gate_dom"/>
</dbReference>
<evidence type="ECO:0000256" key="1">
    <source>
        <dbReference type="ARBA" id="ARBA00004651"/>
    </source>
</evidence>
<reference evidence="12" key="1">
    <citation type="submission" date="2017-12" db="EMBL/GenBank/DDBJ databases">
        <title>Draft genome sequence of Telmatospirillum siberiense 26-4b1T, an acidotolerant peatland alphaproteobacterium potentially involved in sulfur cycling.</title>
        <authorList>
            <person name="Hausmann B."/>
            <person name="Pjevac P."/>
            <person name="Schreck K."/>
            <person name="Herbold C.W."/>
            <person name="Daims H."/>
            <person name="Wagner M."/>
            <person name="Pester M."/>
            <person name="Loy A."/>
        </authorList>
    </citation>
    <scope>NUCLEOTIDE SEQUENCE [LARGE SCALE GENOMIC DNA]</scope>
    <source>
        <strain evidence="12">26-4b1</strain>
    </source>
</reference>
<evidence type="ECO:0000256" key="2">
    <source>
        <dbReference type="ARBA" id="ARBA00009033"/>
    </source>
</evidence>
<keyword evidence="3" id="KW-1003">Cell membrane</keyword>
<feature type="transmembrane region" description="Helical" evidence="7">
    <location>
        <begin position="261"/>
        <end position="283"/>
    </location>
</feature>
<proteinExistence type="inferred from homology"/>
<evidence type="ECO:0000313" key="12">
    <source>
        <dbReference type="Proteomes" id="UP000233293"/>
    </source>
</evidence>
<feature type="domain" description="Concentrative nucleoside transporter N-terminal" evidence="8">
    <location>
        <begin position="7"/>
        <end position="80"/>
    </location>
</feature>
<dbReference type="GO" id="GO:0005337">
    <property type="term" value="F:nucleoside transmembrane transporter activity"/>
    <property type="evidence" value="ECO:0007669"/>
    <property type="project" value="InterPro"/>
</dbReference>
<dbReference type="EMBL" id="PIUM01000026">
    <property type="protein sequence ID" value="PKU22886.1"/>
    <property type="molecule type" value="Genomic_DNA"/>
</dbReference>
<dbReference type="Pfam" id="PF07670">
    <property type="entry name" value="Gate"/>
    <property type="match status" value="1"/>
</dbReference>
<evidence type="ECO:0000313" key="11">
    <source>
        <dbReference type="EMBL" id="PKU22886.1"/>
    </source>
</evidence>
<keyword evidence="5 7" id="KW-1133">Transmembrane helix</keyword>
<dbReference type="RefSeq" id="WP_101252359.1">
    <property type="nucleotide sequence ID" value="NZ_PIUM01000026.1"/>
</dbReference>
<evidence type="ECO:0000256" key="5">
    <source>
        <dbReference type="ARBA" id="ARBA00022989"/>
    </source>
</evidence>
<feature type="transmembrane region" description="Helical" evidence="7">
    <location>
        <begin position="208"/>
        <end position="230"/>
    </location>
</feature>
<keyword evidence="12" id="KW-1185">Reference proteome</keyword>
<organism evidence="11 12">
    <name type="scientific">Telmatospirillum siberiense</name>
    <dbReference type="NCBI Taxonomy" id="382514"/>
    <lineage>
        <taxon>Bacteria</taxon>
        <taxon>Pseudomonadati</taxon>
        <taxon>Pseudomonadota</taxon>
        <taxon>Alphaproteobacteria</taxon>
        <taxon>Rhodospirillales</taxon>
        <taxon>Rhodospirillaceae</taxon>
        <taxon>Telmatospirillum</taxon>
    </lineage>
</organism>
<keyword evidence="4 7" id="KW-0812">Transmembrane</keyword>
<dbReference type="AlphaFoldDB" id="A0A2N3PR67"/>
<feature type="transmembrane region" description="Helical" evidence="7">
    <location>
        <begin position="174"/>
        <end position="196"/>
    </location>
</feature>
<evidence type="ECO:0000256" key="7">
    <source>
        <dbReference type="SAM" id="Phobius"/>
    </source>
</evidence>
<dbReference type="OrthoDB" id="9766455at2"/>
<dbReference type="InterPro" id="IPR011657">
    <property type="entry name" value="CNT_C_dom"/>
</dbReference>
<dbReference type="Proteomes" id="UP000233293">
    <property type="component" value="Unassembled WGS sequence"/>
</dbReference>
<accession>A0A2N3PR67</accession>
<feature type="transmembrane region" description="Helical" evidence="7">
    <location>
        <begin position="387"/>
        <end position="411"/>
    </location>
</feature>
<gene>
    <name evidence="11" type="ORF">CWS72_19750</name>
</gene>
<comment type="caution">
    <text evidence="11">The sequence shown here is derived from an EMBL/GenBank/DDBJ whole genome shotgun (WGS) entry which is preliminary data.</text>
</comment>
<feature type="transmembrane region" description="Helical" evidence="7">
    <location>
        <begin position="141"/>
        <end position="162"/>
    </location>
</feature>
<feature type="transmembrane region" description="Helical" evidence="7">
    <location>
        <begin position="289"/>
        <end position="311"/>
    </location>
</feature>
<evidence type="ECO:0000256" key="6">
    <source>
        <dbReference type="ARBA" id="ARBA00023136"/>
    </source>
</evidence>
<feature type="domain" description="Concentrative nucleoside transporter C-terminal" evidence="9">
    <location>
        <begin position="208"/>
        <end position="410"/>
    </location>
</feature>
<name>A0A2N3PR67_9PROT</name>
<dbReference type="PANTHER" id="PTHR10590">
    <property type="entry name" value="SODIUM/NUCLEOSIDE COTRANSPORTER"/>
    <property type="match status" value="1"/>
</dbReference>
<feature type="domain" description="Nucleoside transporter/FeoB GTPase Gate" evidence="10">
    <location>
        <begin position="99"/>
        <end position="199"/>
    </location>
</feature>
<dbReference type="InterPro" id="IPR002668">
    <property type="entry name" value="CNT_N_dom"/>
</dbReference>
<comment type="similarity">
    <text evidence="2">Belongs to the concentrative nucleoside transporter (CNT) (TC 2.A.41) family.</text>
</comment>
<keyword evidence="6 7" id="KW-0472">Membrane</keyword>
<evidence type="ECO:0000259" key="8">
    <source>
        <dbReference type="Pfam" id="PF01773"/>
    </source>
</evidence>
<sequence length="412" mass="42841">MAGQGFLGIAGLFILAWAFSEDRRAIPWRTVAGGILLQWFLALLLLKVPGATEIFFLLNRGVEALQTATDAGSGFVFGYLGGGAAPFAQIRPGADFILAFRALPLVLTISALSALLFHWGILQRVVMGFAWLLHRSMGVGGALGLGAAVHIFVGMIEAPLLIRPYLARMSRGELFAIMSCGMAGIAGTMMVLYASILGPVIPNALGNILIASLISTPAALAVSALMVPFVPGDAAGQFHLENPPANAVDAIVKGTTDGIGLLVNIIAMLLVLVALMTLVNMALSLLPDIAGAPVTVQRGLGCLFAPLMWGIGMPWHDALIAGTLMGTKTVLTEFVAYLDLAALSGDALAPRSRLMLTYALCGFANFGSLGIMIGGLGVMIPERKEEVIFLASKSILSGTIATCLSGAVVGLL</sequence>
<dbReference type="InterPro" id="IPR008276">
    <property type="entry name" value="C_nuclsd_transpt"/>
</dbReference>
<dbReference type="PANTHER" id="PTHR10590:SF4">
    <property type="entry name" value="SOLUTE CARRIER FAMILY 28 MEMBER 3"/>
    <property type="match status" value="1"/>
</dbReference>
<evidence type="ECO:0000256" key="3">
    <source>
        <dbReference type="ARBA" id="ARBA00022475"/>
    </source>
</evidence>
<evidence type="ECO:0000259" key="10">
    <source>
        <dbReference type="Pfam" id="PF07670"/>
    </source>
</evidence>
<dbReference type="Pfam" id="PF07662">
    <property type="entry name" value="Nucleos_tra2_C"/>
    <property type="match status" value="1"/>
</dbReference>
<dbReference type="GO" id="GO:0005886">
    <property type="term" value="C:plasma membrane"/>
    <property type="evidence" value="ECO:0007669"/>
    <property type="project" value="UniProtKB-SubCell"/>
</dbReference>
<dbReference type="Pfam" id="PF01773">
    <property type="entry name" value="Nucleos_tra2_N"/>
    <property type="match status" value="1"/>
</dbReference>
<dbReference type="GO" id="GO:0015293">
    <property type="term" value="F:symporter activity"/>
    <property type="evidence" value="ECO:0007669"/>
    <property type="project" value="TreeGrafter"/>
</dbReference>
<evidence type="ECO:0000256" key="4">
    <source>
        <dbReference type="ARBA" id="ARBA00022692"/>
    </source>
</evidence>